<dbReference type="GO" id="GO:1990281">
    <property type="term" value="C:efflux pump complex"/>
    <property type="evidence" value="ECO:0007669"/>
    <property type="project" value="TreeGrafter"/>
</dbReference>
<accession>A0A2I0QUS3</accession>
<dbReference type="Gene3D" id="2.40.50.100">
    <property type="match status" value="1"/>
</dbReference>
<dbReference type="Gene3D" id="1.10.287.470">
    <property type="entry name" value="Helix hairpin bin"/>
    <property type="match status" value="1"/>
</dbReference>
<organism evidence="3 4">
    <name type="scientific">Halalkalibacillus sediminis</name>
    <dbReference type="NCBI Taxonomy" id="2018042"/>
    <lineage>
        <taxon>Bacteria</taxon>
        <taxon>Bacillati</taxon>
        <taxon>Bacillota</taxon>
        <taxon>Bacilli</taxon>
        <taxon>Bacillales</taxon>
        <taxon>Bacillaceae</taxon>
        <taxon>Halalkalibacillus</taxon>
    </lineage>
</organism>
<evidence type="ECO:0000313" key="3">
    <source>
        <dbReference type="EMBL" id="PKR77840.1"/>
    </source>
</evidence>
<dbReference type="PANTHER" id="PTHR30469">
    <property type="entry name" value="MULTIDRUG RESISTANCE PROTEIN MDTA"/>
    <property type="match status" value="1"/>
</dbReference>
<evidence type="ECO:0000313" key="4">
    <source>
        <dbReference type="Proteomes" id="UP000243524"/>
    </source>
</evidence>
<dbReference type="Pfam" id="PF25984">
    <property type="entry name" value="BSH_YknX"/>
    <property type="match status" value="1"/>
</dbReference>
<dbReference type="PANTHER" id="PTHR30469:SF15">
    <property type="entry name" value="HLYD FAMILY OF SECRETION PROTEINS"/>
    <property type="match status" value="1"/>
</dbReference>
<dbReference type="RefSeq" id="WP_101331448.1">
    <property type="nucleotide sequence ID" value="NZ_PJNH01000002.1"/>
</dbReference>
<sequence length="410" mass="46463">MRKRWMMVIAVLVVGINSLLLFFDTEGKVDRISYVNEWVHAEEADMAEKLYKFGVLDAVEDNHVYYNESLGEFQEFLIDEGEEVSAGDPLFTYNVADFYETFNTLNSDSQRLDGEIDAIEDAITEMERYRVPDSGGVSNSTFSLDEEGLEIDLAESTTEAEFMREQYLIEKEKELAQKEAQLSSVESQLSELENTGDTITVESSYDGIVKNVSYDLGAPLVTIESSELEVVGELTEEERTRVEEGMDVEMTLGEQDVLVEGTIVFLSKTPKENSIDEERVYPFAISVDGEELGENEMLAGYHSNMTITLLDSPETVVLHEDVVFMNRVWKMNEEGLMIQKPIDRGIKMQELVEIAEGIEVGDIIAKSPEDEFRDEAPFITKLQSDDLTRDAIKDERSNWKEFLVTGLISR</sequence>
<keyword evidence="1" id="KW-0175">Coiled coil</keyword>
<dbReference type="InterPro" id="IPR058639">
    <property type="entry name" value="BSH_YknX-like"/>
</dbReference>
<evidence type="ECO:0000259" key="2">
    <source>
        <dbReference type="Pfam" id="PF25984"/>
    </source>
</evidence>
<name>A0A2I0QUS3_9BACI</name>
<dbReference type="AlphaFoldDB" id="A0A2I0QUS3"/>
<evidence type="ECO:0000256" key="1">
    <source>
        <dbReference type="SAM" id="Coils"/>
    </source>
</evidence>
<dbReference type="EMBL" id="PJNH01000002">
    <property type="protein sequence ID" value="PKR77840.1"/>
    <property type="molecule type" value="Genomic_DNA"/>
</dbReference>
<dbReference type="GO" id="GO:0015562">
    <property type="term" value="F:efflux transmembrane transporter activity"/>
    <property type="evidence" value="ECO:0007669"/>
    <property type="project" value="TreeGrafter"/>
</dbReference>
<comment type="caution">
    <text evidence="3">The sequence shown here is derived from an EMBL/GenBank/DDBJ whole genome shotgun (WGS) entry which is preliminary data.</text>
</comment>
<dbReference type="Proteomes" id="UP000243524">
    <property type="component" value="Unassembled WGS sequence"/>
</dbReference>
<dbReference type="OrthoDB" id="2446145at2"/>
<feature type="domain" description="YknX-like barrel-sandwich hybrid" evidence="2">
    <location>
        <begin position="63"/>
        <end position="214"/>
    </location>
</feature>
<keyword evidence="4" id="KW-1185">Reference proteome</keyword>
<feature type="coiled-coil region" evidence="1">
    <location>
        <begin position="168"/>
        <end position="195"/>
    </location>
</feature>
<reference evidence="3 4" key="1">
    <citation type="submission" date="2017-06" db="EMBL/GenBank/DDBJ databases">
        <title>the draft geome sequence of Illustriluteabacillus marina B3227.</title>
        <authorList>
            <person name="He R.-H."/>
            <person name="Du Z.-J."/>
        </authorList>
    </citation>
    <scope>NUCLEOTIDE SEQUENCE [LARGE SCALE GENOMIC DNA]</scope>
    <source>
        <strain evidence="3 4">B3227</strain>
    </source>
</reference>
<gene>
    <name evidence="3" type="ORF">CEY16_07885</name>
</gene>
<proteinExistence type="predicted"/>
<protein>
    <submittedName>
        <fullName evidence="3">HlyD family secretion protein</fullName>
    </submittedName>
</protein>